<dbReference type="InterPro" id="IPR001810">
    <property type="entry name" value="F-box_dom"/>
</dbReference>
<protein>
    <recommendedName>
        <fullName evidence="1">F-box domain-containing protein</fullName>
    </recommendedName>
</protein>
<proteinExistence type="predicted"/>
<organism evidence="2 3">
    <name type="scientific">Galerina marginata (strain CBS 339.88)</name>
    <dbReference type="NCBI Taxonomy" id="685588"/>
    <lineage>
        <taxon>Eukaryota</taxon>
        <taxon>Fungi</taxon>
        <taxon>Dikarya</taxon>
        <taxon>Basidiomycota</taxon>
        <taxon>Agaricomycotina</taxon>
        <taxon>Agaricomycetes</taxon>
        <taxon>Agaricomycetidae</taxon>
        <taxon>Agaricales</taxon>
        <taxon>Agaricineae</taxon>
        <taxon>Strophariaceae</taxon>
        <taxon>Galerina</taxon>
    </lineage>
</organism>
<dbReference type="CDD" id="cd09917">
    <property type="entry name" value="F-box_SF"/>
    <property type="match status" value="1"/>
</dbReference>
<gene>
    <name evidence="2" type="ORF">GALMADRAFT_876864</name>
</gene>
<dbReference type="HOGENOM" id="CLU_763013_0_0_1"/>
<dbReference type="Gene3D" id="1.20.1280.50">
    <property type="match status" value="1"/>
</dbReference>
<dbReference type="EMBL" id="KL142369">
    <property type="protein sequence ID" value="KDR83269.1"/>
    <property type="molecule type" value="Genomic_DNA"/>
</dbReference>
<dbReference type="PROSITE" id="PS50181">
    <property type="entry name" value="FBOX"/>
    <property type="match status" value="1"/>
</dbReference>
<dbReference type="Proteomes" id="UP000027222">
    <property type="component" value="Unassembled WGS sequence"/>
</dbReference>
<reference evidence="3" key="1">
    <citation type="journal article" date="2014" name="Proc. Natl. Acad. Sci. U.S.A.">
        <title>Extensive sampling of basidiomycete genomes demonstrates inadequacy of the white-rot/brown-rot paradigm for wood decay fungi.</title>
        <authorList>
            <person name="Riley R."/>
            <person name="Salamov A.A."/>
            <person name="Brown D.W."/>
            <person name="Nagy L.G."/>
            <person name="Floudas D."/>
            <person name="Held B.W."/>
            <person name="Levasseur A."/>
            <person name="Lombard V."/>
            <person name="Morin E."/>
            <person name="Otillar R."/>
            <person name="Lindquist E.A."/>
            <person name="Sun H."/>
            <person name="LaButti K.M."/>
            <person name="Schmutz J."/>
            <person name="Jabbour D."/>
            <person name="Luo H."/>
            <person name="Baker S.E."/>
            <person name="Pisabarro A.G."/>
            <person name="Walton J.D."/>
            <person name="Blanchette R.A."/>
            <person name="Henrissat B."/>
            <person name="Martin F."/>
            <person name="Cullen D."/>
            <person name="Hibbett D.S."/>
            <person name="Grigoriev I.V."/>
        </authorList>
    </citation>
    <scope>NUCLEOTIDE SEQUENCE [LARGE SCALE GENOMIC DNA]</scope>
    <source>
        <strain evidence="3">CBS 339.88</strain>
    </source>
</reference>
<name>A0A067TTL9_GALM3</name>
<accession>A0A067TTL9</accession>
<dbReference type="SUPFAM" id="SSF81383">
    <property type="entry name" value="F-box domain"/>
    <property type="match status" value="1"/>
</dbReference>
<evidence type="ECO:0000313" key="3">
    <source>
        <dbReference type="Proteomes" id="UP000027222"/>
    </source>
</evidence>
<dbReference type="OrthoDB" id="2322499at2759"/>
<keyword evidence="3" id="KW-1185">Reference proteome</keyword>
<dbReference type="AlphaFoldDB" id="A0A067TTL9"/>
<sequence>MGLTFLCCNCRTNFSSIFFASHFACGRATARAPPGSRNLLLSPMAVHGSLYKNELQIHVGVVFLFFSIFRTPAAYVPVQREALRRISSLERMTTRRATRARSVANKLAVSAHSDSGPSTVHAAPIRLSNRLRWIPQSSSARGSTDHRFSSLPMDLLLEIAKYLHPKDLLALCRVDSSLRAIFLARSARGCWRQVLSNVADLPECPLDLTEPQYASFLFERFCVACGSSSRRPYAIFPSLRLRLCKPCRAVNLIAGKYLQSLPGADTIEFSRILPSSNAYYDTVNNDTDFYVKPDAEDMVQEYLAAQATGDLEGLLVARNEITTRMIAEGKEMARFIDPQTVLVRRNNKCVMQYYRNGRLVKRR</sequence>
<evidence type="ECO:0000259" key="1">
    <source>
        <dbReference type="PROSITE" id="PS50181"/>
    </source>
</evidence>
<feature type="domain" description="F-box" evidence="1">
    <location>
        <begin position="145"/>
        <end position="194"/>
    </location>
</feature>
<dbReference type="Pfam" id="PF00646">
    <property type="entry name" value="F-box"/>
    <property type="match status" value="1"/>
</dbReference>
<evidence type="ECO:0000313" key="2">
    <source>
        <dbReference type="EMBL" id="KDR83269.1"/>
    </source>
</evidence>
<dbReference type="InterPro" id="IPR036047">
    <property type="entry name" value="F-box-like_dom_sf"/>
</dbReference>